<keyword evidence="8" id="KW-0057">Aromatic amino acid biosynthesis</keyword>
<protein>
    <recommendedName>
        <fullName evidence="6 8">3-dehydroquinate dehydratase</fullName>
        <shortName evidence="8">3-dehydroquinase</shortName>
        <ecNumber evidence="6 8">4.2.1.10</ecNumber>
    </recommendedName>
    <alternativeName>
        <fullName evidence="8">Type II DHQase</fullName>
    </alternativeName>
</protein>
<dbReference type="CDD" id="cd00466">
    <property type="entry name" value="DHQase_II"/>
    <property type="match status" value="1"/>
</dbReference>
<gene>
    <name evidence="8" type="primary">aroQ</name>
    <name evidence="12" type="ORF">AVDCRST_MAG73-611</name>
</gene>
<feature type="site" description="Transition state stabilizer" evidence="8 11">
    <location>
        <position position="21"/>
    </location>
</feature>
<dbReference type="NCBIfam" id="TIGR01088">
    <property type="entry name" value="aroQ"/>
    <property type="match status" value="1"/>
</dbReference>
<dbReference type="SUPFAM" id="SSF52304">
    <property type="entry name" value="Type II 3-dehydroquinate dehydratase"/>
    <property type="match status" value="1"/>
</dbReference>
<dbReference type="EMBL" id="CADCWE010000031">
    <property type="protein sequence ID" value="CAA9526451.1"/>
    <property type="molecule type" value="Genomic_DNA"/>
</dbReference>
<evidence type="ECO:0000256" key="10">
    <source>
        <dbReference type="PIRSR" id="PIRSR001399-2"/>
    </source>
</evidence>
<dbReference type="NCBIfam" id="NF003806">
    <property type="entry name" value="PRK05395.1-3"/>
    <property type="match status" value="1"/>
</dbReference>
<reference evidence="12" key="1">
    <citation type="submission" date="2020-02" db="EMBL/GenBank/DDBJ databases">
        <authorList>
            <person name="Meier V. D."/>
        </authorList>
    </citation>
    <scope>NUCLEOTIDE SEQUENCE</scope>
    <source>
        <strain evidence="12">AVDCRST_MAG73</strain>
    </source>
</reference>
<dbReference type="PANTHER" id="PTHR21272">
    <property type="entry name" value="CATABOLIC 3-DEHYDROQUINASE"/>
    <property type="match status" value="1"/>
</dbReference>
<comment type="similarity">
    <text evidence="4 8">Belongs to the type-II 3-dehydroquinase family.</text>
</comment>
<dbReference type="GO" id="GO:0019631">
    <property type="term" value="P:quinate catabolic process"/>
    <property type="evidence" value="ECO:0007669"/>
    <property type="project" value="TreeGrafter"/>
</dbReference>
<proteinExistence type="inferred from homology"/>
<dbReference type="HAMAP" id="MF_00169">
    <property type="entry name" value="AroQ"/>
    <property type="match status" value="1"/>
</dbReference>
<evidence type="ECO:0000256" key="1">
    <source>
        <dbReference type="ARBA" id="ARBA00001864"/>
    </source>
</evidence>
<comment type="pathway">
    <text evidence="3 8">Metabolic intermediate biosynthesis; chorismate biosynthesis; chorismate from D-erythrose 4-phosphate and phosphoenolpyruvate: step 3/7.</text>
</comment>
<dbReference type="InterPro" id="IPR001874">
    <property type="entry name" value="DHquinase_II"/>
</dbReference>
<feature type="binding site" evidence="8 10">
    <location>
        <position position="116"/>
    </location>
    <ligand>
        <name>substrate</name>
    </ligand>
</feature>
<evidence type="ECO:0000256" key="11">
    <source>
        <dbReference type="PIRSR" id="PIRSR001399-3"/>
    </source>
</evidence>
<accession>A0A6J4TLD8</accession>
<comment type="catalytic activity">
    <reaction evidence="1 8">
        <text>3-dehydroquinate = 3-dehydroshikimate + H2O</text>
        <dbReference type="Rhea" id="RHEA:21096"/>
        <dbReference type="ChEBI" id="CHEBI:15377"/>
        <dbReference type="ChEBI" id="CHEBI:16630"/>
        <dbReference type="ChEBI" id="CHEBI:32364"/>
        <dbReference type="EC" id="4.2.1.10"/>
    </reaction>
</comment>
<dbReference type="GO" id="GO:0008652">
    <property type="term" value="P:amino acid biosynthetic process"/>
    <property type="evidence" value="ECO:0007669"/>
    <property type="project" value="UniProtKB-KW"/>
</dbReference>
<evidence type="ECO:0000256" key="9">
    <source>
        <dbReference type="PIRSR" id="PIRSR001399-1"/>
    </source>
</evidence>
<dbReference type="InterPro" id="IPR036441">
    <property type="entry name" value="DHquinase_II_sf"/>
</dbReference>
<evidence type="ECO:0000256" key="5">
    <source>
        <dbReference type="ARBA" id="ARBA00011193"/>
    </source>
</evidence>
<organism evidence="12">
    <name type="scientific">uncultured Thermomicrobiales bacterium</name>
    <dbReference type="NCBI Taxonomy" id="1645740"/>
    <lineage>
        <taxon>Bacteria</taxon>
        <taxon>Pseudomonadati</taxon>
        <taxon>Thermomicrobiota</taxon>
        <taxon>Thermomicrobia</taxon>
        <taxon>Thermomicrobiales</taxon>
        <taxon>environmental samples</taxon>
    </lineage>
</organism>
<feature type="binding site" evidence="8 10">
    <location>
        <position position="79"/>
    </location>
    <ligand>
        <name>substrate</name>
    </ligand>
</feature>
<dbReference type="UniPathway" id="UPA00053">
    <property type="reaction ID" value="UER00086"/>
</dbReference>
<evidence type="ECO:0000256" key="2">
    <source>
        <dbReference type="ARBA" id="ARBA00003924"/>
    </source>
</evidence>
<evidence type="ECO:0000256" key="7">
    <source>
        <dbReference type="ARBA" id="ARBA00023239"/>
    </source>
</evidence>
<dbReference type="NCBIfam" id="NF003807">
    <property type="entry name" value="PRK05395.1-4"/>
    <property type="match status" value="1"/>
</dbReference>
<evidence type="ECO:0000256" key="8">
    <source>
        <dbReference type="HAMAP-Rule" id="MF_00169"/>
    </source>
</evidence>
<sequence>MSARPTILVLHGPNLNLLGTREPHLYGATTLSEVDADLRRIGDAADPPVTVRTLQSNHEGALIDAIQTLGPNACGIIVNPGGLTHYSIALRDALAAVDRPVVEVHVSNIHAREEFRHRSVVAPVARGQIAGLGVDGYRLALRHLIETESRRKGDRG</sequence>
<dbReference type="GO" id="GO:0009423">
    <property type="term" value="P:chorismate biosynthetic process"/>
    <property type="evidence" value="ECO:0007669"/>
    <property type="project" value="UniProtKB-UniRule"/>
</dbReference>
<dbReference type="Gene3D" id="3.40.50.9100">
    <property type="entry name" value="Dehydroquinase, class II"/>
    <property type="match status" value="1"/>
</dbReference>
<dbReference type="PIRSF" id="PIRSF001399">
    <property type="entry name" value="DHquinase_II"/>
    <property type="match status" value="1"/>
</dbReference>
<dbReference type="InterPro" id="IPR018509">
    <property type="entry name" value="DHquinase_II_CS"/>
</dbReference>
<feature type="active site" description="Proton acceptor" evidence="8 9">
    <location>
        <position position="26"/>
    </location>
</feature>
<dbReference type="NCBIfam" id="NF003805">
    <property type="entry name" value="PRK05395.1-2"/>
    <property type="match status" value="1"/>
</dbReference>
<feature type="binding site" evidence="8 10">
    <location>
        <begin position="106"/>
        <end position="107"/>
    </location>
    <ligand>
        <name>substrate</name>
    </ligand>
</feature>
<comment type="function">
    <text evidence="2 8">Catalyzes a trans-dehydration via an enolate intermediate.</text>
</comment>
<dbReference type="PROSITE" id="PS01029">
    <property type="entry name" value="DEHYDROQUINASE_II"/>
    <property type="match status" value="1"/>
</dbReference>
<dbReference type="Pfam" id="PF01220">
    <property type="entry name" value="DHquinase_II"/>
    <property type="match status" value="1"/>
</dbReference>
<name>A0A6J4TLD8_9BACT</name>
<dbReference type="GO" id="GO:0003855">
    <property type="term" value="F:3-dehydroquinate dehydratase activity"/>
    <property type="evidence" value="ECO:0007669"/>
    <property type="project" value="UniProtKB-UniRule"/>
</dbReference>
<dbReference type="GO" id="GO:0009073">
    <property type="term" value="P:aromatic amino acid family biosynthetic process"/>
    <property type="evidence" value="ECO:0007669"/>
    <property type="project" value="UniProtKB-KW"/>
</dbReference>
<feature type="binding site" evidence="8 10">
    <location>
        <position position="92"/>
    </location>
    <ligand>
        <name>substrate</name>
    </ligand>
</feature>
<comment type="subunit">
    <text evidence="5 8">Homododecamer.</text>
</comment>
<feature type="binding site" evidence="8 10">
    <location>
        <position position="85"/>
    </location>
    <ligand>
        <name>substrate</name>
    </ligand>
</feature>
<evidence type="ECO:0000256" key="6">
    <source>
        <dbReference type="ARBA" id="ARBA00012060"/>
    </source>
</evidence>
<evidence type="ECO:0000256" key="3">
    <source>
        <dbReference type="ARBA" id="ARBA00004902"/>
    </source>
</evidence>
<keyword evidence="8" id="KW-0028">Amino-acid biosynthesis</keyword>
<dbReference type="PANTHER" id="PTHR21272:SF3">
    <property type="entry name" value="CATABOLIC 3-DEHYDROQUINASE"/>
    <property type="match status" value="1"/>
</dbReference>
<feature type="active site" description="Proton donor" evidence="8 9">
    <location>
        <position position="105"/>
    </location>
</feature>
<evidence type="ECO:0000313" key="12">
    <source>
        <dbReference type="EMBL" id="CAA9526451.1"/>
    </source>
</evidence>
<evidence type="ECO:0000256" key="4">
    <source>
        <dbReference type="ARBA" id="ARBA00011037"/>
    </source>
</evidence>
<dbReference type="AlphaFoldDB" id="A0A6J4TLD8"/>
<dbReference type="EC" id="4.2.1.10" evidence="6 8"/>
<keyword evidence="7 8" id="KW-0456">Lyase</keyword>